<dbReference type="EMBL" id="KJ451066">
    <property type="protein sequence ID" value="AHY02119.1"/>
    <property type="molecule type" value="mRNA"/>
</dbReference>
<evidence type="ECO:0000313" key="1">
    <source>
        <dbReference type="EMBL" id="AHY02119.1"/>
    </source>
</evidence>
<proteinExistence type="evidence at transcript level"/>
<protein>
    <submittedName>
        <fullName evidence="1">Mitogaligin</fullName>
    </submittedName>
</protein>
<sequence length="89" mass="10325">MAWPMGEPACWARGLPRGGLSWGLPWTCTWSLSRASASWPLPWPRSTWSLPWAARWSWGLPVSWTAKWCWSLPWRQPLQRLCWTTACAL</sequence>
<reference evidence="1" key="1">
    <citation type="submission" date="2014-02" db="EMBL/GenBank/DDBJ databases">
        <title>Rabbit galig discovery and its prokaryotic recombinant protein expression.</title>
        <authorList>
            <person name="Fang E."/>
            <person name="Zhang S."/>
            <person name="Zhang S."/>
            <person name="Liu Q."/>
            <person name="Zhuge H."/>
            <person name="Yang X."/>
        </authorList>
    </citation>
    <scope>NUCLEOTIDE SEQUENCE</scope>
    <source>
        <tissue evidence="1">Liver</tissue>
    </source>
</reference>
<name>A0A023UHX7_RABIT</name>
<gene>
    <name evidence="1" type="primary">galig</name>
</gene>
<organism evidence="1">
    <name type="scientific">Oryctolagus cuniculus</name>
    <name type="common">Rabbit</name>
    <dbReference type="NCBI Taxonomy" id="9986"/>
    <lineage>
        <taxon>Eukaryota</taxon>
        <taxon>Metazoa</taxon>
        <taxon>Chordata</taxon>
        <taxon>Craniata</taxon>
        <taxon>Vertebrata</taxon>
        <taxon>Euteleostomi</taxon>
        <taxon>Mammalia</taxon>
        <taxon>Eutheria</taxon>
        <taxon>Euarchontoglires</taxon>
        <taxon>Glires</taxon>
        <taxon>Lagomorpha</taxon>
        <taxon>Leporidae</taxon>
        <taxon>Oryctolagus</taxon>
    </lineage>
</organism>
<accession>A0A023UHX7</accession>
<feature type="non-terminal residue" evidence="1">
    <location>
        <position position="1"/>
    </location>
</feature>
<dbReference type="AlphaFoldDB" id="A0A023UHX7"/>